<evidence type="ECO:0008006" key="4">
    <source>
        <dbReference type="Google" id="ProtNLM"/>
    </source>
</evidence>
<organism evidence="2 3">
    <name type="scientific">Tetraparma gracilis</name>
    <dbReference type="NCBI Taxonomy" id="2962635"/>
    <lineage>
        <taxon>Eukaryota</taxon>
        <taxon>Sar</taxon>
        <taxon>Stramenopiles</taxon>
        <taxon>Ochrophyta</taxon>
        <taxon>Bolidophyceae</taxon>
        <taxon>Parmales</taxon>
        <taxon>Triparmaceae</taxon>
        <taxon>Tetraparma</taxon>
    </lineage>
</organism>
<dbReference type="Proteomes" id="UP001165060">
    <property type="component" value="Unassembled WGS sequence"/>
</dbReference>
<sequence>MPGQGHLAGLARANDWLPLRVLLSADAPPQRGFSVPFCATPACHELLRYQESHGSERGVGFSALHYCFIGHGHGRGTSKQAMAAAERMLEISSAHGLGLAEIATSNGILPLHVAAPCAPPRVVALLVLGYPAGMSMADSKGKLPIIRAESQSAPSTTCLASLYKACRRKDQTKLESMVADVLGREPPPVALDKPLTLDLLATVFGAVSDPLSPPPAVPFAECLSSISAQLGVPATPSKKKKRRPPVPSSPLAKKQKELPASPELQRATTPPVAATPPPSARTAVTWTPPPSARTSVAFTPPPSARTAVAATPPPSARTAVAATPPPSAHTAVAYSPPSRPQQPPPLPAPPPRPPPPPSPGLVLVKRLDFVRPRMIAAALTAYGSTHVNVRPSVDAEPENCAVVVFASREDAAVCVERCKYGVEGGISFVRIQAGGIDRDLKLELL</sequence>
<name>A0ABQ6MWH1_9STRA</name>
<feature type="region of interest" description="Disordered" evidence="1">
    <location>
        <begin position="233"/>
        <end position="360"/>
    </location>
</feature>
<keyword evidence="3" id="KW-1185">Reference proteome</keyword>
<dbReference type="EMBL" id="BRYB01000631">
    <property type="protein sequence ID" value="GMI34349.1"/>
    <property type="molecule type" value="Genomic_DNA"/>
</dbReference>
<reference evidence="2 3" key="1">
    <citation type="journal article" date="2023" name="Commun. Biol.">
        <title>Genome analysis of Parmales, the sister group of diatoms, reveals the evolutionary specialization of diatoms from phago-mixotrophs to photoautotrophs.</title>
        <authorList>
            <person name="Ban H."/>
            <person name="Sato S."/>
            <person name="Yoshikawa S."/>
            <person name="Yamada K."/>
            <person name="Nakamura Y."/>
            <person name="Ichinomiya M."/>
            <person name="Sato N."/>
            <person name="Blanc-Mathieu R."/>
            <person name="Endo H."/>
            <person name="Kuwata A."/>
            <person name="Ogata H."/>
        </authorList>
    </citation>
    <scope>NUCLEOTIDE SEQUENCE [LARGE SCALE GENOMIC DNA]</scope>
</reference>
<evidence type="ECO:0000313" key="3">
    <source>
        <dbReference type="Proteomes" id="UP001165060"/>
    </source>
</evidence>
<evidence type="ECO:0000313" key="2">
    <source>
        <dbReference type="EMBL" id="GMI34349.1"/>
    </source>
</evidence>
<gene>
    <name evidence="2" type="ORF">TeGR_g5023</name>
</gene>
<evidence type="ECO:0000256" key="1">
    <source>
        <dbReference type="SAM" id="MobiDB-lite"/>
    </source>
</evidence>
<accession>A0ABQ6MWH1</accession>
<feature type="compositionally biased region" description="Pro residues" evidence="1">
    <location>
        <begin position="337"/>
        <end position="359"/>
    </location>
</feature>
<proteinExistence type="predicted"/>
<comment type="caution">
    <text evidence="2">The sequence shown here is derived from an EMBL/GenBank/DDBJ whole genome shotgun (WGS) entry which is preliminary data.</text>
</comment>
<protein>
    <recommendedName>
        <fullName evidence="4">RRM domain-containing protein</fullName>
    </recommendedName>
</protein>